<evidence type="ECO:0000256" key="4">
    <source>
        <dbReference type="ARBA" id="ARBA00022692"/>
    </source>
</evidence>
<feature type="region of interest" description="Disordered" evidence="8">
    <location>
        <begin position="1"/>
        <end position="23"/>
    </location>
</feature>
<dbReference type="PANTHER" id="PTHR43528:SF1">
    <property type="entry name" value="ALPHA-KETOGLUTARATE PERMEASE"/>
    <property type="match status" value="1"/>
</dbReference>
<dbReference type="Proteomes" id="UP000823854">
    <property type="component" value="Unassembled WGS sequence"/>
</dbReference>
<feature type="transmembrane region" description="Helical" evidence="9">
    <location>
        <begin position="73"/>
        <end position="95"/>
    </location>
</feature>
<feature type="domain" description="Major facilitator superfamily (MFS) profile" evidence="10">
    <location>
        <begin position="34"/>
        <end position="443"/>
    </location>
</feature>
<comment type="caution">
    <text evidence="11">The sequence shown here is derived from an EMBL/GenBank/DDBJ whole genome shotgun (WGS) entry which is preliminary data.</text>
</comment>
<keyword evidence="3" id="KW-1003">Cell membrane</keyword>
<evidence type="ECO:0000256" key="8">
    <source>
        <dbReference type="SAM" id="MobiDB-lite"/>
    </source>
</evidence>
<dbReference type="EMBL" id="DWWC01000266">
    <property type="protein sequence ID" value="HJC70531.1"/>
    <property type="molecule type" value="Genomic_DNA"/>
</dbReference>
<feature type="transmembrane region" description="Helical" evidence="9">
    <location>
        <begin position="206"/>
        <end position="225"/>
    </location>
</feature>
<dbReference type="AlphaFoldDB" id="A0A9D2Q1C7"/>
<dbReference type="Pfam" id="PF07690">
    <property type="entry name" value="MFS_1"/>
    <property type="match status" value="1"/>
</dbReference>
<dbReference type="InterPro" id="IPR051084">
    <property type="entry name" value="H+-coupled_symporters"/>
</dbReference>
<dbReference type="Gene3D" id="1.20.1250.20">
    <property type="entry name" value="MFS general substrate transporter like domains"/>
    <property type="match status" value="2"/>
</dbReference>
<dbReference type="PANTHER" id="PTHR43528">
    <property type="entry name" value="ALPHA-KETOGLUTARATE PERMEASE"/>
    <property type="match status" value="1"/>
</dbReference>
<evidence type="ECO:0000256" key="2">
    <source>
        <dbReference type="ARBA" id="ARBA00022448"/>
    </source>
</evidence>
<organism evidence="11 12">
    <name type="scientific">Candidatus Brachybacterium intestinipullorum</name>
    <dbReference type="NCBI Taxonomy" id="2838512"/>
    <lineage>
        <taxon>Bacteria</taxon>
        <taxon>Bacillati</taxon>
        <taxon>Actinomycetota</taxon>
        <taxon>Actinomycetes</taxon>
        <taxon>Micrococcales</taxon>
        <taxon>Dermabacteraceae</taxon>
        <taxon>Brachybacterium</taxon>
    </lineage>
</organism>
<dbReference type="InterPro" id="IPR036259">
    <property type="entry name" value="MFS_trans_sf"/>
</dbReference>
<comment type="subcellular location">
    <subcellularLocation>
        <location evidence="1">Cell membrane</location>
        <topology evidence="1">Multi-pass membrane protein</topology>
    </subcellularLocation>
</comment>
<evidence type="ECO:0000256" key="7">
    <source>
        <dbReference type="ARBA" id="ARBA00023136"/>
    </source>
</evidence>
<evidence type="ECO:0000256" key="3">
    <source>
        <dbReference type="ARBA" id="ARBA00022475"/>
    </source>
</evidence>
<sequence>MSSDAAHGAPTAPGDPTAAGSPTTRLGRAQIRLTLSTVGLGTFIEWFEYASYAYLATTIATVFFPSADGSVALMQTFGIFALSFLVRPLGGLFWGHFGDRIGPKRTLTLTIVGMGVATFAIGVLPGYASIGIAAPLLLLVARMLQSFCAAGEYSGAAVLLAEHAPANKRARWVSTVPIATSAGFLGASVVASILNGLLPAEAVQEWGWRIPFLAAAVLTIVVRWIRRRVADSPVRERMEQEESVARAPLFELVKGHWPSMLRMLFIMAVNASGYYLVLTYMATYIEVELGLTAFQSSLIISLALVLYLPLIFVGAWLSDTFGRRRLLLVNAVGFILLSYPAFVLLGQSGFLGVLLIQISLVALFSLNDSTFAVYFVEAVPPQVRLSGFAIPFNFGNAIFGGTAPFIATWLISVTDSSYSPALLIMGLSLIGLVALIFQGDAYDPQAAREAAEQEEQQGVGTA</sequence>
<evidence type="ECO:0000256" key="6">
    <source>
        <dbReference type="ARBA" id="ARBA00022989"/>
    </source>
</evidence>
<evidence type="ECO:0000256" key="5">
    <source>
        <dbReference type="ARBA" id="ARBA00022847"/>
    </source>
</evidence>
<keyword evidence="7 9" id="KW-0472">Membrane</keyword>
<feature type="transmembrane region" description="Helical" evidence="9">
    <location>
        <begin position="49"/>
        <end position="67"/>
    </location>
</feature>
<dbReference type="InterPro" id="IPR020846">
    <property type="entry name" value="MFS_dom"/>
</dbReference>
<feature type="transmembrane region" description="Helical" evidence="9">
    <location>
        <begin position="388"/>
        <end position="411"/>
    </location>
</feature>
<feature type="transmembrane region" description="Helical" evidence="9">
    <location>
        <begin position="264"/>
        <end position="285"/>
    </location>
</feature>
<evidence type="ECO:0000256" key="1">
    <source>
        <dbReference type="ARBA" id="ARBA00004651"/>
    </source>
</evidence>
<proteinExistence type="predicted"/>
<feature type="transmembrane region" description="Helical" evidence="9">
    <location>
        <begin position="326"/>
        <end position="345"/>
    </location>
</feature>
<protein>
    <submittedName>
        <fullName evidence="11">MFS transporter</fullName>
    </submittedName>
</protein>
<reference evidence="11" key="1">
    <citation type="journal article" date="2021" name="PeerJ">
        <title>Extensive microbial diversity within the chicken gut microbiome revealed by metagenomics and culture.</title>
        <authorList>
            <person name="Gilroy R."/>
            <person name="Ravi A."/>
            <person name="Getino M."/>
            <person name="Pursley I."/>
            <person name="Horton D.L."/>
            <person name="Alikhan N.F."/>
            <person name="Baker D."/>
            <person name="Gharbi K."/>
            <person name="Hall N."/>
            <person name="Watson M."/>
            <person name="Adriaenssens E.M."/>
            <person name="Foster-Nyarko E."/>
            <person name="Jarju S."/>
            <person name="Secka A."/>
            <person name="Antonio M."/>
            <person name="Oren A."/>
            <person name="Chaudhuri R.R."/>
            <person name="La Ragione R."/>
            <person name="Hildebrand F."/>
            <person name="Pallen M.J."/>
        </authorList>
    </citation>
    <scope>NUCLEOTIDE SEQUENCE</scope>
    <source>
        <strain evidence="11">CHK130-7132</strain>
    </source>
</reference>
<keyword evidence="2" id="KW-0813">Transport</keyword>
<evidence type="ECO:0000313" key="11">
    <source>
        <dbReference type="EMBL" id="HJC70531.1"/>
    </source>
</evidence>
<accession>A0A9D2Q1C7</accession>
<evidence type="ECO:0000256" key="9">
    <source>
        <dbReference type="SAM" id="Phobius"/>
    </source>
</evidence>
<dbReference type="InterPro" id="IPR011701">
    <property type="entry name" value="MFS"/>
</dbReference>
<dbReference type="PROSITE" id="PS50850">
    <property type="entry name" value="MFS"/>
    <property type="match status" value="1"/>
</dbReference>
<keyword evidence="4 9" id="KW-0812">Transmembrane</keyword>
<keyword evidence="6 9" id="KW-1133">Transmembrane helix</keyword>
<dbReference type="GO" id="GO:0015293">
    <property type="term" value="F:symporter activity"/>
    <property type="evidence" value="ECO:0007669"/>
    <property type="project" value="UniProtKB-KW"/>
</dbReference>
<dbReference type="SUPFAM" id="SSF103473">
    <property type="entry name" value="MFS general substrate transporter"/>
    <property type="match status" value="1"/>
</dbReference>
<feature type="transmembrane region" description="Helical" evidence="9">
    <location>
        <begin position="351"/>
        <end position="376"/>
    </location>
</feature>
<name>A0A9D2Q1C7_9MICO</name>
<evidence type="ECO:0000313" key="12">
    <source>
        <dbReference type="Proteomes" id="UP000823854"/>
    </source>
</evidence>
<feature type="transmembrane region" description="Helical" evidence="9">
    <location>
        <begin position="417"/>
        <end position="437"/>
    </location>
</feature>
<reference evidence="11" key="2">
    <citation type="submission" date="2021-04" db="EMBL/GenBank/DDBJ databases">
        <authorList>
            <person name="Gilroy R."/>
        </authorList>
    </citation>
    <scope>NUCLEOTIDE SEQUENCE</scope>
    <source>
        <strain evidence="11">CHK130-7132</strain>
    </source>
</reference>
<dbReference type="GO" id="GO:0005886">
    <property type="term" value="C:plasma membrane"/>
    <property type="evidence" value="ECO:0007669"/>
    <property type="project" value="UniProtKB-SubCell"/>
</dbReference>
<feature type="transmembrane region" description="Helical" evidence="9">
    <location>
        <begin position="172"/>
        <end position="194"/>
    </location>
</feature>
<evidence type="ECO:0000259" key="10">
    <source>
        <dbReference type="PROSITE" id="PS50850"/>
    </source>
</evidence>
<keyword evidence="5" id="KW-0769">Symport</keyword>
<gene>
    <name evidence="11" type="ORF">H9932_12770</name>
</gene>
<feature type="transmembrane region" description="Helical" evidence="9">
    <location>
        <begin position="107"/>
        <end position="130"/>
    </location>
</feature>
<feature type="transmembrane region" description="Helical" evidence="9">
    <location>
        <begin position="297"/>
        <end position="317"/>
    </location>
</feature>